<evidence type="ECO:0000259" key="8">
    <source>
        <dbReference type="Pfam" id="PF18955"/>
    </source>
</evidence>
<keyword evidence="10" id="KW-1185">Reference proteome</keyword>
<dbReference type="PANTHER" id="PTHR40060:SF1">
    <property type="entry name" value="UPF0316 PROTEIN YEBE"/>
    <property type="match status" value="1"/>
</dbReference>
<comment type="similarity">
    <text evidence="6">Belongs to the UPF0316 family.</text>
</comment>
<dbReference type="InterPro" id="IPR019264">
    <property type="entry name" value="DUF2179"/>
</dbReference>
<feature type="transmembrane region" description="Helical" evidence="6">
    <location>
        <begin position="44"/>
        <end position="65"/>
    </location>
</feature>
<dbReference type="RefSeq" id="WP_053549245.1">
    <property type="nucleotide sequence ID" value="NZ_CP010802.1"/>
</dbReference>
<dbReference type="STRING" id="1603606.DSOUD_0202"/>
<dbReference type="AlphaFoldDB" id="A0A0M4CXN2"/>
<dbReference type="HAMAP" id="MF_01515">
    <property type="entry name" value="UPF0316"/>
    <property type="match status" value="1"/>
</dbReference>
<keyword evidence="5 6" id="KW-0472">Membrane</keyword>
<feature type="transmembrane region" description="Helical" evidence="6">
    <location>
        <begin position="71"/>
        <end position="91"/>
    </location>
</feature>
<dbReference type="OrthoDB" id="48231at2"/>
<keyword evidence="2 6" id="KW-1003">Cell membrane</keyword>
<evidence type="ECO:0000259" key="7">
    <source>
        <dbReference type="Pfam" id="PF10035"/>
    </source>
</evidence>
<evidence type="ECO:0000256" key="6">
    <source>
        <dbReference type="HAMAP-Rule" id="MF_01515"/>
    </source>
</evidence>
<feature type="domain" description="DUF2179" evidence="7">
    <location>
        <begin position="122"/>
        <end position="172"/>
    </location>
</feature>
<dbReference type="PATRIC" id="fig|1603606.3.peg.224"/>
<dbReference type="InterPro" id="IPR044035">
    <property type="entry name" value="DUF5698"/>
</dbReference>
<evidence type="ECO:0000256" key="2">
    <source>
        <dbReference type="ARBA" id="ARBA00022475"/>
    </source>
</evidence>
<dbReference type="CDD" id="cd16381">
    <property type="entry name" value="YitT_C_like_1"/>
    <property type="match status" value="1"/>
</dbReference>
<accession>A0A0M4CXN2</accession>
<feature type="transmembrane region" description="Helical" evidence="6">
    <location>
        <begin position="12"/>
        <end position="37"/>
    </location>
</feature>
<evidence type="ECO:0000256" key="4">
    <source>
        <dbReference type="ARBA" id="ARBA00022989"/>
    </source>
</evidence>
<evidence type="ECO:0000313" key="9">
    <source>
        <dbReference type="EMBL" id="ALC15002.1"/>
    </source>
</evidence>
<evidence type="ECO:0000256" key="3">
    <source>
        <dbReference type="ARBA" id="ARBA00022692"/>
    </source>
</evidence>
<dbReference type="Pfam" id="PF10035">
    <property type="entry name" value="DUF2179"/>
    <property type="match status" value="1"/>
</dbReference>
<keyword evidence="3 6" id="KW-0812">Transmembrane</keyword>
<dbReference type="Pfam" id="PF18955">
    <property type="entry name" value="DUF5698"/>
    <property type="match status" value="1"/>
</dbReference>
<evidence type="ECO:0000313" key="10">
    <source>
        <dbReference type="Proteomes" id="UP000057158"/>
    </source>
</evidence>
<gene>
    <name evidence="9" type="ORF">DSOUD_0202</name>
</gene>
<dbReference type="Proteomes" id="UP000057158">
    <property type="component" value="Chromosome"/>
</dbReference>
<organism evidence="9 10">
    <name type="scientific">Desulfuromonas soudanensis</name>
    <dbReference type="NCBI Taxonomy" id="1603606"/>
    <lineage>
        <taxon>Bacteria</taxon>
        <taxon>Pseudomonadati</taxon>
        <taxon>Thermodesulfobacteriota</taxon>
        <taxon>Desulfuromonadia</taxon>
        <taxon>Desulfuromonadales</taxon>
        <taxon>Desulfuromonadaceae</taxon>
        <taxon>Desulfuromonas</taxon>
    </lineage>
</organism>
<sequence length="195" mass="21859">MTDIFPQGDLFPLIVVPALIFCARIADVTFGTLRIIYVSRGMRYYAALVGFFEILIWLLAIGQVMQNLNSPATYIAYALGFSTGNFVGISLERKLAMGNLLVRVITRREADDLVGFLRNSGYGVTSVDARGEAGPVKLIFTVVKRKNLPEVVATIKRFNPRAFYTIEDVRFVQEAAEIPVTRRHLFSVFSTTKRK</sequence>
<evidence type="ECO:0000256" key="5">
    <source>
        <dbReference type="ARBA" id="ARBA00023136"/>
    </source>
</evidence>
<dbReference type="PANTHER" id="PTHR40060">
    <property type="entry name" value="UPF0316 PROTEIN YEBE"/>
    <property type="match status" value="1"/>
</dbReference>
<dbReference type="KEGG" id="des:DSOUD_0202"/>
<feature type="domain" description="DUF5698" evidence="8">
    <location>
        <begin position="32"/>
        <end position="89"/>
    </location>
</feature>
<reference evidence="9 10" key="1">
    <citation type="submission" date="2015-07" db="EMBL/GenBank/DDBJ databases">
        <title>Isolation and Genomic Characterization of a Novel Halophilic Metal-Reducing Deltaproteobacterium from the Deep Subsurface.</title>
        <authorList>
            <person name="Badalamenti J.P."/>
            <person name="Summers Z.M."/>
            <person name="Gralnick J.A."/>
            <person name="Bond D.R."/>
        </authorList>
    </citation>
    <scope>NUCLEOTIDE SEQUENCE [LARGE SCALE GENOMIC DNA]</scope>
    <source>
        <strain evidence="9 10">WTL</strain>
    </source>
</reference>
<dbReference type="EMBL" id="CP010802">
    <property type="protein sequence ID" value="ALC15002.1"/>
    <property type="molecule type" value="Genomic_DNA"/>
</dbReference>
<name>A0A0M4CXN2_9BACT</name>
<protein>
    <recommendedName>
        <fullName evidence="6">UPF0316 protein DSOUD_0202</fullName>
    </recommendedName>
</protein>
<comment type="subcellular location">
    <subcellularLocation>
        <location evidence="1 6">Cell membrane</location>
        <topology evidence="1 6">Multi-pass membrane protein</topology>
    </subcellularLocation>
</comment>
<dbReference type="NCBIfam" id="NF003191">
    <property type="entry name" value="PRK04164.1-2"/>
    <property type="match status" value="1"/>
</dbReference>
<dbReference type="GO" id="GO:0005886">
    <property type="term" value="C:plasma membrane"/>
    <property type="evidence" value="ECO:0007669"/>
    <property type="project" value="UniProtKB-SubCell"/>
</dbReference>
<keyword evidence="4 6" id="KW-1133">Transmembrane helix</keyword>
<evidence type="ECO:0000256" key="1">
    <source>
        <dbReference type="ARBA" id="ARBA00004651"/>
    </source>
</evidence>
<proteinExistence type="inferred from homology"/>
<dbReference type="InterPro" id="IPR022930">
    <property type="entry name" value="UPF0316"/>
</dbReference>